<dbReference type="InterPro" id="IPR022536">
    <property type="entry name" value="EspC"/>
</dbReference>
<dbReference type="STRING" id="228230.RMCC_6314"/>
<comment type="caution">
    <text evidence="1">The sequence shown here is derived from an EMBL/GenBank/DDBJ whole genome shotgun (WGS) entry which is preliminary data.</text>
</comment>
<name>A0A124E3A7_MYCCR</name>
<dbReference type="AlphaFoldDB" id="A0A124E3A7"/>
<evidence type="ECO:0000313" key="1">
    <source>
        <dbReference type="EMBL" id="GAS99349.1"/>
    </source>
</evidence>
<organism evidence="1 2">
    <name type="scientific">Mycolicibacterium canariasense</name>
    <name type="common">Mycobacterium canariasense</name>
    <dbReference type="NCBI Taxonomy" id="228230"/>
    <lineage>
        <taxon>Bacteria</taxon>
        <taxon>Bacillati</taxon>
        <taxon>Actinomycetota</taxon>
        <taxon>Actinomycetes</taxon>
        <taxon>Mycobacteriales</taxon>
        <taxon>Mycobacteriaceae</taxon>
        <taxon>Mycolicibacterium</taxon>
    </lineage>
</organism>
<evidence type="ECO:0000313" key="2">
    <source>
        <dbReference type="Proteomes" id="UP000069443"/>
    </source>
</evidence>
<gene>
    <name evidence="1" type="ORF">RMCC_6314</name>
</gene>
<dbReference type="RefSeq" id="WP_064961426.1">
    <property type="nucleotide sequence ID" value="NZ_BCSY01000135.1"/>
</dbReference>
<dbReference type="EMBL" id="BCSY01000135">
    <property type="protein sequence ID" value="GAS99349.1"/>
    <property type="molecule type" value="Genomic_DNA"/>
</dbReference>
<reference evidence="2" key="1">
    <citation type="journal article" date="2016" name="Genome Announc.">
        <title>Draft Genome Sequences of Five Rapidly Growing Mycobacterium Species, M. thermoresistibile, M. fortuitum subsp. acetamidolyticum, M. canariasense, M. brisbanense, and M. novocastrense.</title>
        <authorList>
            <person name="Katahira K."/>
            <person name="Ogura Y."/>
            <person name="Gotoh Y."/>
            <person name="Hayashi T."/>
        </authorList>
    </citation>
    <scope>NUCLEOTIDE SEQUENCE [LARGE SCALE GENOMIC DNA]</scope>
    <source>
        <strain evidence="2">JCM15298</strain>
    </source>
</reference>
<dbReference type="GO" id="GO:0009306">
    <property type="term" value="P:protein secretion"/>
    <property type="evidence" value="ECO:0007669"/>
    <property type="project" value="InterPro"/>
</dbReference>
<keyword evidence="2" id="KW-1185">Reference proteome</keyword>
<proteinExistence type="predicted"/>
<dbReference type="Pfam" id="PF10824">
    <property type="entry name" value="T7SS_ESX_EspC"/>
    <property type="match status" value="1"/>
</dbReference>
<evidence type="ECO:0008006" key="3">
    <source>
        <dbReference type="Google" id="ProtNLM"/>
    </source>
</evidence>
<accession>A0A124E3A7</accession>
<protein>
    <recommendedName>
        <fullName evidence="3">ESX-1 secretion-associated protein</fullName>
    </recommendedName>
</protein>
<reference evidence="2" key="2">
    <citation type="submission" date="2016-02" db="EMBL/GenBank/DDBJ databases">
        <title>Draft genome sequence of five rapidly growing Mycobacterium species.</title>
        <authorList>
            <person name="Katahira K."/>
            <person name="Gotou Y."/>
            <person name="Iida K."/>
            <person name="Ogura Y."/>
            <person name="Hayashi T."/>
        </authorList>
    </citation>
    <scope>NUCLEOTIDE SEQUENCE [LARGE SCALE GENOMIC DNA]</scope>
    <source>
        <strain evidence="2">JCM15298</strain>
    </source>
</reference>
<sequence length="107" mass="11331">MTVEADNLRVLTEHVRKLADQQHTAADQITGANRATSGVADRVSDSHGLVCFLTSNALSAADEARQSAGSALHTVSNELSDKLTTAASNYDNADYRAGNRISQAGRM</sequence>
<dbReference type="Proteomes" id="UP000069443">
    <property type="component" value="Unassembled WGS sequence"/>
</dbReference>